<gene>
    <name evidence="6" type="ORF">FHD67_00265</name>
</gene>
<evidence type="ECO:0000256" key="2">
    <source>
        <dbReference type="ARBA" id="ARBA00022692"/>
    </source>
</evidence>
<dbReference type="RefSeq" id="WP_139597441.1">
    <property type="nucleotide sequence ID" value="NZ_VDDC01000001.1"/>
</dbReference>
<evidence type="ECO:0000256" key="3">
    <source>
        <dbReference type="ARBA" id="ARBA00022989"/>
    </source>
</evidence>
<feature type="transmembrane region" description="Helical" evidence="5">
    <location>
        <begin position="6"/>
        <end position="26"/>
    </location>
</feature>
<evidence type="ECO:0000313" key="7">
    <source>
        <dbReference type="Proteomes" id="UP000304880"/>
    </source>
</evidence>
<evidence type="ECO:0000256" key="1">
    <source>
        <dbReference type="ARBA" id="ARBA00004370"/>
    </source>
</evidence>
<feature type="transmembrane region" description="Helical" evidence="5">
    <location>
        <begin position="112"/>
        <end position="130"/>
    </location>
</feature>
<accession>A0A5C4RBT1</accession>
<organism evidence="6 7">
    <name type="scientific">Paracoccus haeundaensis</name>
    <dbReference type="NCBI Taxonomy" id="225362"/>
    <lineage>
        <taxon>Bacteria</taxon>
        <taxon>Pseudomonadati</taxon>
        <taxon>Pseudomonadota</taxon>
        <taxon>Alphaproteobacteria</taxon>
        <taxon>Rhodobacterales</taxon>
        <taxon>Paracoccaceae</taxon>
        <taxon>Paracoccus</taxon>
    </lineage>
</organism>
<evidence type="ECO:0000256" key="5">
    <source>
        <dbReference type="SAM" id="Phobius"/>
    </source>
</evidence>
<name>A0A5C4RBT1_9RHOB</name>
<comment type="subcellular location">
    <subcellularLocation>
        <location evidence="1">Membrane</location>
    </subcellularLocation>
</comment>
<keyword evidence="3 5" id="KW-1133">Transmembrane helix</keyword>
<evidence type="ECO:0000256" key="4">
    <source>
        <dbReference type="ARBA" id="ARBA00023136"/>
    </source>
</evidence>
<feature type="transmembrane region" description="Helical" evidence="5">
    <location>
        <begin position="64"/>
        <end position="92"/>
    </location>
</feature>
<proteinExistence type="predicted"/>
<evidence type="ECO:0000313" key="6">
    <source>
        <dbReference type="EMBL" id="TNH41187.1"/>
    </source>
</evidence>
<dbReference type="SUPFAM" id="SSF161084">
    <property type="entry name" value="MAPEG domain-like"/>
    <property type="match status" value="1"/>
</dbReference>
<dbReference type="Pfam" id="PF01124">
    <property type="entry name" value="MAPEG"/>
    <property type="match status" value="1"/>
</dbReference>
<dbReference type="InterPro" id="IPR023352">
    <property type="entry name" value="MAPEG-like_dom_sf"/>
</dbReference>
<comment type="caution">
    <text evidence="6">The sequence shown here is derived from an EMBL/GenBank/DDBJ whole genome shotgun (WGS) entry which is preliminary data.</text>
</comment>
<keyword evidence="2 5" id="KW-0812">Transmembrane</keyword>
<dbReference type="Proteomes" id="UP000304880">
    <property type="component" value="Unassembled WGS sequence"/>
</dbReference>
<dbReference type="InterPro" id="IPR001129">
    <property type="entry name" value="Membr-assoc_MAPEG"/>
</dbReference>
<dbReference type="PANTHER" id="PTHR35371:SF1">
    <property type="entry name" value="BLR7753 PROTEIN"/>
    <property type="match status" value="1"/>
</dbReference>
<dbReference type="GO" id="GO:0016020">
    <property type="term" value="C:membrane"/>
    <property type="evidence" value="ECO:0007669"/>
    <property type="project" value="UniProtKB-SubCell"/>
</dbReference>
<dbReference type="AlphaFoldDB" id="A0A5C4RBT1"/>
<keyword evidence="4 5" id="KW-0472">Membrane</keyword>
<reference evidence="6 7" key="1">
    <citation type="submission" date="2019-06" db="EMBL/GenBank/DDBJ databases">
        <authorList>
            <person name="Li J."/>
        </authorList>
    </citation>
    <scope>NUCLEOTIDE SEQUENCE [LARGE SCALE GENOMIC DNA]</scope>
    <source>
        <strain evidence="6 7">CGMCC 1.8012</strain>
    </source>
</reference>
<dbReference type="PANTHER" id="PTHR35371">
    <property type="entry name" value="INNER MEMBRANE PROTEIN"/>
    <property type="match status" value="1"/>
</dbReference>
<sequence>MPPEVAALAVAGLIQTAQFATYSVMAQRQVGRRAAMSPRDGGKVELTGTAGRLQRAFNNHFEGLIMFTLAVVVVTLGDASATLTAICAWTYVAARILYIPAYVRGWVPGRSIIWVVGFAATVLMILFALISSL</sequence>
<protein>
    <submittedName>
        <fullName evidence="6">MAPEG family protein</fullName>
    </submittedName>
</protein>
<dbReference type="EMBL" id="VDDC01000001">
    <property type="protein sequence ID" value="TNH41187.1"/>
    <property type="molecule type" value="Genomic_DNA"/>
</dbReference>
<keyword evidence="7" id="KW-1185">Reference proteome</keyword>
<dbReference type="Gene3D" id="1.20.120.550">
    <property type="entry name" value="Membrane associated eicosanoid/glutathione metabolism-like domain"/>
    <property type="match status" value="1"/>
</dbReference>